<dbReference type="Proteomes" id="UP001148737">
    <property type="component" value="Unassembled WGS sequence"/>
</dbReference>
<evidence type="ECO:0000313" key="2">
    <source>
        <dbReference type="Proteomes" id="UP001148737"/>
    </source>
</evidence>
<accession>A0ACC1QGZ7</accession>
<organism evidence="1 2">
    <name type="scientific">Lecanicillium saksenae</name>
    <dbReference type="NCBI Taxonomy" id="468837"/>
    <lineage>
        <taxon>Eukaryota</taxon>
        <taxon>Fungi</taxon>
        <taxon>Dikarya</taxon>
        <taxon>Ascomycota</taxon>
        <taxon>Pezizomycotina</taxon>
        <taxon>Sordariomycetes</taxon>
        <taxon>Hypocreomycetidae</taxon>
        <taxon>Hypocreales</taxon>
        <taxon>Cordycipitaceae</taxon>
        <taxon>Lecanicillium</taxon>
    </lineage>
</organism>
<comment type="caution">
    <text evidence="1">The sequence shown here is derived from an EMBL/GenBank/DDBJ whole genome shotgun (WGS) entry which is preliminary data.</text>
</comment>
<dbReference type="EMBL" id="JANAKD010002391">
    <property type="protein sequence ID" value="KAJ3473733.1"/>
    <property type="molecule type" value="Genomic_DNA"/>
</dbReference>
<gene>
    <name evidence="1" type="ORF">NLG97_g10160</name>
</gene>
<reference evidence="1" key="1">
    <citation type="submission" date="2022-07" db="EMBL/GenBank/DDBJ databases">
        <title>Genome Sequence of Lecanicillium saksenae.</title>
        <authorList>
            <person name="Buettner E."/>
        </authorList>
    </citation>
    <scope>NUCLEOTIDE SEQUENCE</scope>
    <source>
        <strain evidence="1">VT-O1</strain>
    </source>
</reference>
<sequence>MATPIVASMITLINEDRLAAGKSTLGFINPALYKNPSMFNDVTIGGMHRDNRGGCDGKSFDSAPGWDPVTGLGTVDYPKMQKYFMGL</sequence>
<protein>
    <submittedName>
        <fullName evidence="1">Uncharacterized protein</fullName>
    </submittedName>
</protein>
<name>A0ACC1QGZ7_9HYPO</name>
<evidence type="ECO:0000313" key="1">
    <source>
        <dbReference type="EMBL" id="KAJ3473733.1"/>
    </source>
</evidence>
<keyword evidence="2" id="KW-1185">Reference proteome</keyword>
<proteinExistence type="predicted"/>